<accession>A0A2U2J6U2</accession>
<keyword evidence="2" id="KW-1185">Reference proteome</keyword>
<dbReference type="AlphaFoldDB" id="A0A2U2J6U2"/>
<protein>
    <recommendedName>
        <fullName evidence="3">Lipoprotein</fullName>
    </recommendedName>
</protein>
<organism evidence="1 2">
    <name type="scientific">Polaribacter aquimarinus</name>
    <dbReference type="NCBI Taxonomy" id="2100726"/>
    <lineage>
        <taxon>Bacteria</taxon>
        <taxon>Pseudomonadati</taxon>
        <taxon>Bacteroidota</taxon>
        <taxon>Flavobacteriia</taxon>
        <taxon>Flavobacteriales</taxon>
        <taxon>Flavobacteriaceae</taxon>
    </lineage>
</organism>
<dbReference type="EMBL" id="QFFG01000008">
    <property type="protein sequence ID" value="PWG04058.1"/>
    <property type="molecule type" value="Genomic_DNA"/>
</dbReference>
<reference evidence="1 2" key="1">
    <citation type="submission" date="2018-05" db="EMBL/GenBank/DDBJ databases">
        <title>Polaribacter aquimarinus sp. nov., isolated from sediment in a sediment of sea.</title>
        <authorList>
            <person name="Lu D."/>
        </authorList>
    </citation>
    <scope>NUCLEOTIDE SEQUENCE [LARGE SCALE GENOMIC DNA]</scope>
    <source>
        <strain evidence="1 2">ZY113</strain>
    </source>
</reference>
<evidence type="ECO:0000313" key="1">
    <source>
        <dbReference type="EMBL" id="PWG04058.1"/>
    </source>
</evidence>
<sequence>MAIIRQKMKYYLLLISTIFIISCSSKNKKENNILTIGKENDVEVTLSIEDKRDIKKIGFYSGENSEFIDEKHIESYNRIIYNFESKGEGTFKVCIYKINDTICTESYVEKGYTPKIEFVKDSLIITDFIGLNYE</sequence>
<comment type="caution">
    <text evidence="1">The sequence shown here is derived from an EMBL/GenBank/DDBJ whole genome shotgun (WGS) entry which is preliminary data.</text>
</comment>
<dbReference type="Proteomes" id="UP000245670">
    <property type="component" value="Unassembled WGS sequence"/>
</dbReference>
<name>A0A2U2J6U2_9FLAO</name>
<dbReference type="PROSITE" id="PS51257">
    <property type="entry name" value="PROKAR_LIPOPROTEIN"/>
    <property type="match status" value="1"/>
</dbReference>
<evidence type="ECO:0000313" key="2">
    <source>
        <dbReference type="Proteomes" id="UP000245670"/>
    </source>
</evidence>
<proteinExistence type="predicted"/>
<gene>
    <name evidence="1" type="ORF">DIS07_14810</name>
</gene>
<evidence type="ECO:0008006" key="3">
    <source>
        <dbReference type="Google" id="ProtNLM"/>
    </source>
</evidence>